<evidence type="ECO:0000256" key="6">
    <source>
        <dbReference type="ARBA" id="ARBA00022964"/>
    </source>
</evidence>
<proteinExistence type="inferred from homology"/>
<reference evidence="11" key="1">
    <citation type="journal article" date="1997" name="Res. Microbiol.">
        <title>Isolation of a soil psychrotrophic toluene-degrading Pseudomonas strain: influence of temperature on the growth characteristics on different substrates.</title>
        <authorList>
            <person name="Chablain P.A."/>
            <person name="Philippe G."/>
            <person name="Groboillot A."/>
            <person name="Truffaut N."/>
            <person name="Guespin-Michel J.F."/>
        </authorList>
    </citation>
    <scope>NUCLEOTIDE SEQUENCE</scope>
    <source>
        <strain evidence="11">01G3</strain>
    </source>
</reference>
<dbReference type="PROSITE" id="PS00082">
    <property type="entry name" value="EXTRADIOL_DIOXYGENAS"/>
    <property type="match status" value="1"/>
</dbReference>
<evidence type="ECO:0000256" key="7">
    <source>
        <dbReference type="ARBA" id="ARBA00023002"/>
    </source>
</evidence>
<organism evidence="11">
    <name type="scientific">Pseudomonas putida</name>
    <name type="common">Arthrobacter siderocapsulatus</name>
    <dbReference type="NCBI Taxonomy" id="303"/>
    <lineage>
        <taxon>Bacteria</taxon>
        <taxon>Pseudomonadati</taxon>
        <taxon>Pseudomonadota</taxon>
        <taxon>Gammaproteobacteria</taxon>
        <taxon>Pseudomonadales</taxon>
        <taxon>Pseudomonadaceae</taxon>
        <taxon>Pseudomonas</taxon>
    </lineage>
</organism>
<evidence type="ECO:0000256" key="1">
    <source>
        <dbReference type="ARBA" id="ARBA00001954"/>
    </source>
</evidence>
<feature type="domain" description="VOC" evidence="10">
    <location>
        <begin position="7"/>
        <end position="121"/>
    </location>
</feature>
<dbReference type="CDD" id="cd07237">
    <property type="entry name" value="BphC1-RGP6_C_like"/>
    <property type="match status" value="1"/>
</dbReference>
<dbReference type="InterPro" id="IPR000486">
    <property type="entry name" value="Xdiol_ring_cleave_dOase_1/2"/>
</dbReference>
<dbReference type="Pfam" id="PF22632">
    <property type="entry name" value="BphC_D1"/>
    <property type="match status" value="1"/>
</dbReference>
<evidence type="ECO:0000256" key="4">
    <source>
        <dbReference type="ARBA" id="ARBA00022737"/>
    </source>
</evidence>
<evidence type="ECO:0000313" key="11">
    <source>
        <dbReference type="EMBL" id="CAB99201.1"/>
    </source>
</evidence>
<dbReference type="EMBL" id="AJ293587">
    <property type="protein sequence ID" value="CAB99201.1"/>
    <property type="molecule type" value="Genomic_DNA"/>
</dbReference>
<keyword evidence="6 9" id="KW-0223">Dioxygenase</keyword>
<gene>
    <name evidence="11" type="primary">ebdC</name>
</gene>
<dbReference type="InterPro" id="IPR004360">
    <property type="entry name" value="Glyas_Fos-R_dOase_dom"/>
</dbReference>
<keyword evidence="8 9" id="KW-0408">Iron</keyword>
<protein>
    <submittedName>
        <fullName evidence="11">3-alkylcatechol-2,3-dioxygenase EbdC</fullName>
    </submittedName>
</protein>
<reference evidence="11" key="2">
    <citation type="journal article" date="2001" name="Appl. Environ. Microbiol.">
        <title>Genetic and molecular organization of the alkylbenzene catabolism operon in the psychrotrophic strain Pseudomonas putida 01G3.</title>
        <authorList>
            <person name="Chablain P.A."/>
            <person name="Zgoda A.L."/>
            <person name="Sarde C.O."/>
            <person name="Truffaut N."/>
        </authorList>
    </citation>
    <scope>NUCLEOTIDE SEQUENCE</scope>
    <source>
        <strain evidence="11">01G3</strain>
    </source>
</reference>
<dbReference type="AlphaFoldDB" id="Q9K4R9"/>
<dbReference type="CDD" id="cd07252">
    <property type="entry name" value="BphC1-RGP6_N_like"/>
    <property type="match status" value="1"/>
</dbReference>
<dbReference type="PROSITE" id="PS51819">
    <property type="entry name" value="VOC"/>
    <property type="match status" value="2"/>
</dbReference>
<sequence length="312" mass="34750">MTMCIKSLGYMGFSVSDVPVWRSFLSEKVGLMEVNGSNDSAQYRMDSRSWRIAVQRGEADDIAFAGYEVANPLALQQMTARLRQAGVQVKTGDTELAEKRDVMELISFEDPFGMPLEIYYGATDYFERPLVSGTGITGFLTGEHGAGHYLYAVPNIEEALAFYTGVLGFQMSDVIDIAMGPDLTTRGYFLRCNGRHHTIAIAEAPLPKRIHHFLLQALTLDDVGHAYDRLDGIKDKTTDSNLGDSTSSCITATIGRHVNDHMVSFYAQTPSGFELEFGWGARDVDDQSWVMTRHKRIAMWGHKPLRSKSKKS</sequence>
<dbReference type="Pfam" id="PF00903">
    <property type="entry name" value="Glyoxalase"/>
    <property type="match status" value="1"/>
</dbReference>
<keyword evidence="3" id="KW-0479">Metal-binding</keyword>
<accession>Q9K4R9</accession>
<dbReference type="InterPro" id="IPR037523">
    <property type="entry name" value="VOC_core"/>
</dbReference>
<dbReference type="GO" id="GO:0051213">
    <property type="term" value="F:dioxygenase activity"/>
    <property type="evidence" value="ECO:0007669"/>
    <property type="project" value="UniProtKB-KW"/>
</dbReference>
<evidence type="ECO:0000256" key="5">
    <source>
        <dbReference type="ARBA" id="ARBA00022797"/>
    </source>
</evidence>
<dbReference type="SUPFAM" id="SSF54593">
    <property type="entry name" value="Glyoxalase/Bleomycin resistance protein/Dihydroxybiphenyl dioxygenase"/>
    <property type="match status" value="1"/>
</dbReference>
<comment type="cofactor">
    <cofactor evidence="1 9">
        <name>Fe(2+)</name>
        <dbReference type="ChEBI" id="CHEBI:29033"/>
    </cofactor>
</comment>
<evidence type="ECO:0000256" key="9">
    <source>
        <dbReference type="RuleBase" id="RU000683"/>
    </source>
</evidence>
<keyword evidence="7 9" id="KW-0560">Oxidoreductase</keyword>
<keyword evidence="5 9" id="KW-0058">Aromatic hydrocarbons catabolism</keyword>
<dbReference type="InterPro" id="IPR029068">
    <property type="entry name" value="Glyas_Bleomycin-R_OHBP_Dase"/>
</dbReference>
<evidence type="ECO:0000256" key="2">
    <source>
        <dbReference type="ARBA" id="ARBA00008784"/>
    </source>
</evidence>
<dbReference type="GO" id="GO:0008198">
    <property type="term" value="F:ferrous iron binding"/>
    <property type="evidence" value="ECO:0007669"/>
    <property type="project" value="InterPro"/>
</dbReference>
<name>Q9K4R9_PSEPU</name>
<evidence type="ECO:0000259" key="10">
    <source>
        <dbReference type="PROSITE" id="PS51819"/>
    </source>
</evidence>
<dbReference type="Gene3D" id="3.10.180.10">
    <property type="entry name" value="2,3-Dihydroxybiphenyl 1,2-Dioxygenase, domain 1"/>
    <property type="match status" value="2"/>
</dbReference>
<keyword evidence="4" id="KW-0677">Repeat</keyword>
<feature type="domain" description="VOC" evidence="10">
    <location>
        <begin position="145"/>
        <end position="280"/>
    </location>
</feature>
<comment type="similarity">
    <text evidence="2 9">Belongs to the extradiol ring-cleavage dioxygenase family.</text>
</comment>
<evidence type="ECO:0000256" key="8">
    <source>
        <dbReference type="ARBA" id="ARBA00023004"/>
    </source>
</evidence>
<evidence type="ECO:0000256" key="3">
    <source>
        <dbReference type="ARBA" id="ARBA00022723"/>
    </source>
</evidence>